<gene>
    <name evidence="2" type="ORF">ElP_71460</name>
</gene>
<protein>
    <submittedName>
        <fullName evidence="2">Uncharacterized protein</fullName>
    </submittedName>
</protein>
<dbReference type="KEGG" id="tpla:ElP_71460"/>
<feature type="region of interest" description="Disordered" evidence="1">
    <location>
        <begin position="1"/>
        <end position="34"/>
    </location>
</feature>
<dbReference type="RefSeq" id="WP_197447187.1">
    <property type="nucleotide sequence ID" value="NZ_CP036427.1"/>
</dbReference>
<reference evidence="2 3" key="1">
    <citation type="submission" date="2019-02" db="EMBL/GenBank/DDBJ databases">
        <title>Deep-cultivation of Planctomycetes and their phenomic and genomic characterization uncovers novel biology.</title>
        <authorList>
            <person name="Wiegand S."/>
            <person name="Jogler M."/>
            <person name="Boedeker C."/>
            <person name="Pinto D."/>
            <person name="Vollmers J."/>
            <person name="Rivas-Marin E."/>
            <person name="Kohn T."/>
            <person name="Peeters S.H."/>
            <person name="Heuer A."/>
            <person name="Rast P."/>
            <person name="Oberbeckmann S."/>
            <person name="Bunk B."/>
            <person name="Jeske O."/>
            <person name="Meyerdierks A."/>
            <person name="Storesund J.E."/>
            <person name="Kallscheuer N."/>
            <person name="Luecker S."/>
            <person name="Lage O.M."/>
            <person name="Pohl T."/>
            <person name="Merkel B.J."/>
            <person name="Hornburger P."/>
            <person name="Mueller R.-W."/>
            <person name="Bruemmer F."/>
            <person name="Labrenz M."/>
            <person name="Spormann A.M."/>
            <person name="Op den Camp H."/>
            <person name="Overmann J."/>
            <person name="Amann R."/>
            <person name="Jetten M.S.M."/>
            <person name="Mascher T."/>
            <person name="Medema M.H."/>
            <person name="Devos D.P."/>
            <person name="Kaster A.-K."/>
            <person name="Ovreas L."/>
            <person name="Rohde M."/>
            <person name="Galperin M.Y."/>
            <person name="Jogler C."/>
        </authorList>
    </citation>
    <scope>NUCLEOTIDE SEQUENCE [LARGE SCALE GENOMIC DNA]</scope>
    <source>
        <strain evidence="2 3">ElP</strain>
        <plasmid evidence="3">pelp_1</plasmid>
    </source>
</reference>
<dbReference type="AlphaFoldDB" id="A0A518HEC3"/>
<name>A0A518HEC3_9BACT</name>
<dbReference type="Proteomes" id="UP000317835">
    <property type="component" value="Plasmid pElP_1"/>
</dbReference>
<geneLocation type="plasmid" evidence="3">
    <name>pelp_1</name>
</geneLocation>
<organism evidence="2 3">
    <name type="scientific">Tautonia plasticadhaerens</name>
    <dbReference type="NCBI Taxonomy" id="2527974"/>
    <lineage>
        <taxon>Bacteria</taxon>
        <taxon>Pseudomonadati</taxon>
        <taxon>Planctomycetota</taxon>
        <taxon>Planctomycetia</taxon>
        <taxon>Isosphaerales</taxon>
        <taxon>Isosphaeraceae</taxon>
        <taxon>Tautonia</taxon>
    </lineage>
</organism>
<evidence type="ECO:0000313" key="2">
    <source>
        <dbReference type="EMBL" id="QDV39182.1"/>
    </source>
</evidence>
<evidence type="ECO:0000313" key="3">
    <source>
        <dbReference type="Proteomes" id="UP000317835"/>
    </source>
</evidence>
<evidence type="ECO:0000256" key="1">
    <source>
        <dbReference type="SAM" id="MobiDB-lite"/>
    </source>
</evidence>
<proteinExistence type="predicted"/>
<dbReference type="EMBL" id="CP036427">
    <property type="protein sequence ID" value="QDV39182.1"/>
    <property type="molecule type" value="Genomic_DNA"/>
</dbReference>
<feature type="compositionally biased region" description="Basic and acidic residues" evidence="1">
    <location>
        <begin position="24"/>
        <end position="33"/>
    </location>
</feature>
<accession>A0A518HEC3</accession>
<keyword evidence="3" id="KW-1185">Reference proteome</keyword>
<keyword evidence="2" id="KW-0614">Plasmid</keyword>
<sequence length="58" mass="6484">MGTTARILVDDDEPNVRLASRTPLKSDRDDRPAQHKLLCNYERSRFGGSAVPIDTGDR</sequence>